<feature type="domain" description="DUF2087" evidence="1">
    <location>
        <begin position="32"/>
        <end position="100"/>
    </location>
</feature>
<dbReference type="AlphaFoldDB" id="A0A3S4UAH0"/>
<proteinExistence type="predicted"/>
<accession>A0A3S4UAH0</accession>
<reference evidence="2 3" key="1">
    <citation type="submission" date="2018-12" db="EMBL/GenBank/DDBJ databases">
        <authorList>
            <consortium name="Pathogen Informatics"/>
        </authorList>
    </citation>
    <scope>NUCLEOTIDE SEQUENCE [LARGE SCALE GENOMIC DNA]</scope>
    <source>
        <strain evidence="2 3">NCTC12967</strain>
    </source>
</reference>
<dbReference type="Proteomes" id="UP000273044">
    <property type="component" value="Chromosome"/>
</dbReference>
<evidence type="ECO:0000313" key="2">
    <source>
        <dbReference type="EMBL" id="VEH68964.1"/>
    </source>
</evidence>
<evidence type="ECO:0000313" key="3">
    <source>
        <dbReference type="Proteomes" id="UP000273044"/>
    </source>
</evidence>
<gene>
    <name evidence="2" type="ORF">NCTC12967_00228</name>
</gene>
<sequence length="107" mass="12301">MDLPRMRPMDTALFEERVKEIPRLRSCLSGGRVERWPRKQALRDMLFDIVVGCMQEGPTWTEREITQELAAITADPVTLRRALIDEERLVRSPDGSQYWLASKVASG</sequence>
<keyword evidence="3" id="KW-1185">Reference proteome</keyword>
<name>A0A3S4UAH0_9ACTN</name>
<dbReference type="EMBL" id="LR134406">
    <property type="protein sequence ID" value="VEH68964.1"/>
    <property type="molecule type" value="Genomic_DNA"/>
</dbReference>
<protein>
    <submittedName>
        <fullName evidence="2">Uncharacterized protein conserved in bacteria (DUF2087)</fullName>
    </submittedName>
</protein>
<organism evidence="2 3">
    <name type="scientific">Arachnia propionica</name>
    <dbReference type="NCBI Taxonomy" id="1750"/>
    <lineage>
        <taxon>Bacteria</taxon>
        <taxon>Bacillati</taxon>
        <taxon>Actinomycetota</taxon>
        <taxon>Actinomycetes</taxon>
        <taxon>Propionibacteriales</taxon>
        <taxon>Propionibacteriaceae</taxon>
        <taxon>Arachnia</taxon>
    </lineage>
</organism>
<dbReference type="InterPro" id="IPR018656">
    <property type="entry name" value="DUF2087"/>
</dbReference>
<evidence type="ECO:0000259" key="1">
    <source>
        <dbReference type="Pfam" id="PF09860"/>
    </source>
</evidence>
<dbReference type="Pfam" id="PF09860">
    <property type="entry name" value="DUF2087"/>
    <property type="match status" value="1"/>
</dbReference>